<accession>A0ABV0Y1A3</accession>
<reference evidence="2 3" key="1">
    <citation type="submission" date="2021-06" db="EMBL/GenBank/DDBJ databases">
        <authorList>
            <person name="Palmer J.M."/>
        </authorList>
    </citation>
    <scope>NUCLEOTIDE SEQUENCE [LARGE SCALE GENOMIC DNA]</scope>
    <source>
        <strain evidence="2 3">AS_MEX2019</strain>
        <tissue evidence="2">Muscle</tissue>
    </source>
</reference>
<organism evidence="2 3">
    <name type="scientific">Ameca splendens</name>
    <dbReference type="NCBI Taxonomy" id="208324"/>
    <lineage>
        <taxon>Eukaryota</taxon>
        <taxon>Metazoa</taxon>
        <taxon>Chordata</taxon>
        <taxon>Craniata</taxon>
        <taxon>Vertebrata</taxon>
        <taxon>Euteleostomi</taxon>
        <taxon>Actinopterygii</taxon>
        <taxon>Neopterygii</taxon>
        <taxon>Teleostei</taxon>
        <taxon>Neoteleostei</taxon>
        <taxon>Acanthomorphata</taxon>
        <taxon>Ovalentaria</taxon>
        <taxon>Atherinomorphae</taxon>
        <taxon>Cyprinodontiformes</taxon>
        <taxon>Goodeidae</taxon>
        <taxon>Ameca</taxon>
    </lineage>
</organism>
<proteinExistence type="predicted"/>
<name>A0ABV0Y1A3_9TELE</name>
<protein>
    <recommendedName>
        <fullName evidence="4">50S ribosomal protein L6</fullName>
    </recommendedName>
</protein>
<feature type="compositionally biased region" description="Basic and acidic residues" evidence="1">
    <location>
        <begin position="41"/>
        <end position="72"/>
    </location>
</feature>
<feature type="region of interest" description="Disordered" evidence="1">
    <location>
        <begin position="34"/>
        <end position="72"/>
    </location>
</feature>
<keyword evidence="3" id="KW-1185">Reference proteome</keyword>
<gene>
    <name evidence="2" type="ORF">AMECASPLE_013263</name>
</gene>
<evidence type="ECO:0000313" key="3">
    <source>
        <dbReference type="Proteomes" id="UP001469553"/>
    </source>
</evidence>
<sequence length="72" mass="8217">MDYERIVDVKLPTGPSSKVTMRVIEKKVTHTHALLQTPRGAAEEEREGKAGKTQEGKYGEHIQKWKENKKVD</sequence>
<evidence type="ECO:0000313" key="2">
    <source>
        <dbReference type="EMBL" id="MEQ2287496.1"/>
    </source>
</evidence>
<comment type="caution">
    <text evidence="2">The sequence shown here is derived from an EMBL/GenBank/DDBJ whole genome shotgun (WGS) entry which is preliminary data.</text>
</comment>
<dbReference type="EMBL" id="JAHRIP010019671">
    <property type="protein sequence ID" value="MEQ2287496.1"/>
    <property type="molecule type" value="Genomic_DNA"/>
</dbReference>
<evidence type="ECO:0000256" key="1">
    <source>
        <dbReference type="SAM" id="MobiDB-lite"/>
    </source>
</evidence>
<evidence type="ECO:0008006" key="4">
    <source>
        <dbReference type="Google" id="ProtNLM"/>
    </source>
</evidence>
<dbReference type="Proteomes" id="UP001469553">
    <property type="component" value="Unassembled WGS sequence"/>
</dbReference>